<evidence type="ECO:0000256" key="1">
    <source>
        <dbReference type="ARBA" id="ARBA00006194"/>
    </source>
</evidence>
<keyword evidence="3" id="KW-0687">Ribonucleoprotein</keyword>
<dbReference type="GeneID" id="80876978"/>
<sequence>MLGLTRLGLRRFGTHSHLRNDGKINLTEVLQKSVLSTPKTTPLQNKEPAYVAGSEFLPSPYFLHAKCLKNNTHVTLCNPDKKIIFKASAGSCGFRKGKRRGYDTAYTVTSRVLEQIRLKNLSIENLYIVFQGFSQAREAVQNCLLGQEGSLIRDKIVKIMDKSAIKFGGPRGRNERRI</sequence>
<keyword evidence="2 4" id="KW-0689">Ribosomal protein</keyword>
<dbReference type="SUPFAM" id="SSF53137">
    <property type="entry name" value="Translational machinery components"/>
    <property type="match status" value="1"/>
</dbReference>
<dbReference type="RefSeq" id="XP_056037565.1">
    <property type="nucleotide sequence ID" value="XM_056182289.1"/>
</dbReference>
<dbReference type="GO" id="GO:1990904">
    <property type="term" value="C:ribonucleoprotein complex"/>
    <property type="evidence" value="ECO:0007669"/>
    <property type="project" value="UniProtKB-KW"/>
</dbReference>
<evidence type="ECO:0000256" key="2">
    <source>
        <dbReference type="ARBA" id="ARBA00022980"/>
    </source>
</evidence>
<dbReference type="GO" id="GO:0003735">
    <property type="term" value="F:structural constituent of ribosome"/>
    <property type="evidence" value="ECO:0007669"/>
    <property type="project" value="InterPro"/>
</dbReference>
<accession>A0AAF0AW86</accession>
<dbReference type="KEGG" id="som:SOMG_03499"/>
<dbReference type="InterPro" id="IPR001971">
    <property type="entry name" value="Ribosomal_uS11"/>
</dbReference>
<proteinExistence type="inferred from homology"/>
<dbReference type="EMBL" id="CP115612">
    <property type="protein sequence ID" value="WBW73322.1"/>
    <property type="molecule type" value="Genomic_DNA"/>
</dbReference>
<dbReference type="GO" id="GO:0006412">
    <property type="term" value="P:translation"/>
    <property type="evidence" value="ECO:0007669"/>
    <property type="project" value="InterPro"/>
</dbReference>
<dbReference type="InterPro" id="IPR036967">
    <property type="entry name" value="Ribosomal_uS11_sf"/>
</dbReference>
<gene>
    <name evidence="4" type="primary">mrps18</name>
    <name evidence="4" type="ORF">SOMG_03499</name>
</gene>
<comment type="similarity">
    <text evidence="1">Belongs to the universal ribosomal protein uS11 family.</text>
</comment>
<dbReference type="Proteomes" id="UP001212411">
    <property type="component" value="Chromosome 2"/>
</dbReference>
<dbReference type="AlphaFoldDB" id="A0AAF0AW86"/>
<keyword evidence="5" id="KW-1185">Reference proteome</keyword>
<evidence type="ECO:0000313" key="4">
    <source>
        <dbReference type="EMBL" id="WBW73322.1"/>
    </source>
</evidence>
<dbReference type="GO" id="GO:0005840">
    <property type="term" value="C:ribosome"/>
    <property type="evidence" value="ECO:0007669"/>
    <property type="project" value="UniProtKB-KW"/>
</dbReference>
<organism evidence="4 5">
    <name type="scientific">Schizosaccharomyces osmophilus</name>
    <dbReference type="NCBI Taxonomy" id="2545709"/>
    <lineage>
        <taxon>Eukaryota</taxon>
        <taxon>Fungi</taxon>
        <taxon>Dikarya</taxon>
        <taxon>Ascomycota</taxon>
        <taxon>Taphrinomycotina</taxon>
        <taxon>Schizosaccharomycetes</taxon>
        <taxon>Schizosaccharomycetales</taxon>
        <taxon>Schizosaccharomycetaceae</taxon>
        <taxon>Schizosaccharomyces</taxon>
    </lineage>
</organism>
<dbReference type="HAMAP" id="MF_01310">
    <property type="entry name" value="Ribosomal_uS11"/>
    <property type="match status" value="1"/>
</dbReference>
<protein>
    <submittedName>
        <fullName evidence="4">Mitochondrial ribosomal protein subunit S11</fullName>
    </submittedName>
</protein>
<reference evidence="4 5" key="1">
    <citation type="journal article" date="2023" name="G3 (Bethesda)">
        <title>A high-quality reference genome for the fission yeast Schizosaccharomyces osmophilus.</title>
        <authorList>
            <person name="Jia G.S."/>
            <person name="Zhang W.C."/>
            <person name="Liang Y."/>
            <person name="Liu X.H."/>
            <person name="Rhind N."/>
            <person name="Pidoux A."/>
            <person name="Brysch-Herzberg M."/>
            <person name="Du L.L."/>
        </authorList>
    </citation>
    <scope>NUCLEOTIDE SEQUENCE [LARGE SCALE GENOMIC DNA]</scope>
    <source>
        <strain evidence="4 5">CBS 15793</strain>
    </source>
</reference>
<dbReference type="Gene3D" id="3.30.420.80">
    <property type="entry name" value="Ribosomal protein S11"/>
    <property type="match status" value="1"/>
</dbReference>
<name>A0AAF0AW86_9SCHI</name>
<evidence type="ECO:0000256" key="3">
    <source>
        <dbReference type="ARBA" id="ARBA00023274"/>
    </source>
</evidence>
<evidence type="ECO:0000313" key="5">
    <source>
        <dbReference type="Proteomes" id="UP001212411"/>
    </source>
</evidence>